<dbReference type="EMBL" id="BQNB010017342">
    <property type="protein sequence ID" value="GJT62058.1"/>
    <property type="molecule type" value="Genomic_DNA"/>
</dbReference>
<dbReference type="Proteomes" id="UP001151760">
    <property type="component" value="Unassembled WGS sequence"/>
</dbReference>
<comment type="caution">
    <text evidence="1">The sequence shown here is derived from an EMBL/GenBank/DDBJ whole genome shotgun (WGS) entry which is preliminary data.</text>
</comment>
<evidence type="ECO:0000313" key="2">
    <source>
        <dbReference type="Proteomes" id="UP001151760"/>
    </source>
</evidence>
<gene>
    <name evidence="1" type="ORF">Tco_1005591</name>
</gene>
<reference evidence="1" key="2">
    <citation type="submission" date="2022-01" db="EMBL/GenBank/DDBJ databases">
        <authorList>
            <person name="Yamashiro T."/>
            <person name="Shiraishi A."/>
            <person name="Satake H."/>
            <person name="Nakayama K."/>
        </authorList>
    </citation>
    <scope>NUCLEOTIDE SEQUENCE</scope>
</reference>
<reference evidence="1" key="1">
    <citation type="journal article" date="2022" name="Int. J. Mol. Sci.">
        <title>Draft Genome of Tanacetum Coccineum: Genomic Comparison of Closely Related Tanacetum-Family Plants.</title>
        <authorList>
            <person name="Yamashiro T."/>
            <person name="Shiraishi A."/>
            <person name="Nakayama K."/>
            <person name="Satake H."/>
        </authorList>
    </citation>
    <scope>NUCLEOTIDE SEQUENCE</scope>
</reference>
<proteinExistence type="predicted"/>
<protein>
    <submittedName>
        <fullName evidence="1">Uncharacterized protein</fullName>
    </submittedName>
</protein>
<name>A0ABQ5FGJ5_9ASTR</name>
<keyword evidence="2" id="KW-1185">Reference proteome</keyword>
<sequence>MGAKGLLSLRSITVANNSVTMYQLYNKTACDQIEVICIFLDRVSPACYLPFLVTECLKADQSRLLVVGYEMQP</sequence>
<organism evidence="1 2">
    <name type="scientific">Tanacetum coccineum</name>
    <dbReference type="NCBI Taxonomy" id="301880"/>
    <lineage>
        <taxon>Eukaryota</taxon>
        <taxon>Viridiplantae</taxon>
        <taxon>Streptophyta</taxon>
        <taxon>Embryophyta</taxon>
        <taxon>Tracheophyta</taxon>
        <taxon>Spermatophyta</taxon>
        <taxon>Magnoliopsida</taxon>
        <taxon>eudicotyledons</taxon>
        <taxon>Gunneridae</taxon>
        <taxon>Pentapetalae</taxon>
        <taxon>asterids</taxon>
        <taxon>campanulids</taxon>
        <taxon>Asterales</taxon>
        <taxon>Asteraceae</taxon>
        <taxon>Asteroideae</taxon>
        <taxon>Anthemideae</taxon>
        <taxon>Anthemidinae</taxon>
        <taxon>Tanacetum</taxon>
    </lineage>
</organism>
<evidence type="ECO:0000313" key="1">
    <source>
        <dbReference type="EMBL" id="GJT62058.1"/>
    </source>
</evidence>
<accession>A0ABQ5FGJ5</accession>